<name>A0A699ZML8_HAELA</name>
<keyword evidence="2" id="KW-1185">Reference proteome</keyword>
<dbReference type="AlphaFoldDB" id="A0A699ZML8"/>
<dbReference type="Proteomes" id="UP000485058">
    <property type="component" value="Unassembled WGS sequence"/>
</dbReference>
<evidence type="ECO:0000313" key="1">
    <source>
        <dbReference type="EMBL" id="GFH20186.1"/>
    </source>
</evidence>
<sequence length="90" mass="9710">MAAILKLQPAPTMRNTAHCKQCTHREAMKKAICTGYAVASTWSWAGQAAYHEKAGAQHSDVQELAEISISRQGFFCQQLALGAVVGCPAY</sequence>
<comment type="caution">
    <text evidence="1">The sequence shown here is derived from an EMBL/GenBank/DDBJ whole genome shotgun (WGS) entry which is preliminary data.</text>
</comment>
<proteinExistence type="predicted"/>
<reference evidence="1 2" key="1">
    <citation type="submission" date="2020-02" db="EMBL/GenBank/DDBJ databases">
        <title>Draft genome sequence of Haematococcus lacustris strain NIES-144.</title>
        <authorList>
            <person name="Morimoto D."/>
            <person name="Nakagawa S."/>
            <person name="Yoshida T."/>
            <person name="Sawayama S."/>
        </authorList>
    </citation>
    <scope>NUCLEOTIDE SEQUENCE [LARGE SCALE GENOMIC DNA]</scope>
    <source>
        <strain evidence="1 2">NIES-144</strain>
    </source>
</reference>
<protein>
    <submittedName>
        <fullName evidence="1">Uncharacterized protein</fullName>
    </submittedName>
</protein>
<accession>A0A699ZML8</accession>
<dbReference type="EMBL" id="BLLF01001591">
    <property type="protein sequence ID" value="GFH20186.1"/>
    <property type="molecule type" value="Genomic_DNA"/>
</dbReference>
<evidence type="ECO:0000313" key="2">
    <source>
        <dbReference type="Proteomes" id="UP000485058"/>
    </source>
</evidence>
<feature type="non-terminal residue" evidence="1">
    <location>
        <position position="1"/>
    </location>
</feature>
<gene>
    <name evidence="1" type="ORF">HaLaN_17268</name>
</gene>
<organism evidence="1 2">
    <name type="scientific">Haematococcus lacustris</name>
    <name type="common">Green alga</name>
    <name type="synonym">Haematococcus pluvialis</name>
    <dbReference type="NCBI Taxonomy" id="44745"/>
    <lineage>
        <taxon>Eukaryota</taxon>
        <taxon>Viridiplantae</taxon>
        <taxon>Chlorophyta</taxon>
        <taxon>core chlorophytes</taxon>
        <taxon>Chlorophyceae</taxon>
        <taxon>CS clade</taxon>
        <taxon>Chlamydomonadales</taxon>
        <taxon>Haematococcaceae</taxon>
        <taxon>Haematococcus</taxon>
    </lineage>
</organism>